<evidence type="ECO:0000256" key="1">
    <source>
        <dbReference type="SAM" id="SignalP"/>
    </source>
</evidence>
<feature type="signal peptide" evidence="1">
    <location>
        <begin position="1"/>
        <end position="19"/>
    </location>
</feature>
<dbReference type="AlphaFoldDB" id="A0A8X6H0G7"/>
<keyword evidence="3" id="KW-1185">Reference proteome</keyword>
<organism evidence="2 3">
    <name type="scientific">Trichonephila clavata</name>
    <name type="common">Joro spider</name>
    <name type="synonym">Nephila clavata</name>
    <dbReference type="NCBI Taxonomy" id="2740835"/>
    <lineage>
        <taxon>Eukaryota</taxon>
        <taxon>Metazoa</taxon>
        <taxon>Ecdysozoa</taxon>
        <taxon>Arthropoda</taxon>
        <taxon>Chelicerata</taxon>
        <taxon>Arachnida</taxon>
        <taxon>Araneae</taxon>
        <taxon>Araneomorphae</taxon>
        <taxon>Entelegynae</taxon>
        <taxon>Araneoidea</taxon>
        <taxon>Nephilidae</taxon>
        <taxon>Trichonephila</taxon>
    </lineage>
</organism>
<protein>
    <recommendedName>
        <fullName evidence="4">Secreted protein</fullName>
    </recommendedName>
</protein>
<name>A0A8X6H0G7_TRICU</name>
<reference evidence="2" key="1">
    <citation type="submission" date="2020-07" db="EMBL/GenBank/DDBJ databases">
        <title>Multicomponent nature underlies the extraordinary mechanical properties of spider dragline silk.</title>
        <authorList>
            <person name="Kono N."/>
            <person name="Nakamura H."/>
            <person name="Mori M."/>
            <person name="Yoshida Y."/>
            <person name="Ohtoshi R."/>
            <person name="Malay A.D."/>
            <person name="Moran D.A.P."/>
            <person name="Tomita M."/>
            <person name="Numata K."/>
            <person name="Arakawa K."/>
        </authorList>
    </citation>
    <scope>NUCLEOTIDE SEQUENCE</scope>
</reference>
<dbReference type="EMBL" id="BMAO01006962">
    <property type="protein sequence ID" value="GFR12785.1"/>
    <property type="molecule type" value="Genomic_DNA"/>
</dbReference>
<accession>A0A8X6H0G7</accession>
<evidence type="ECO:0000313" key="3">
    <source>
        <dbReference type="Proteomes" id="UP000887116"/>
    </source>
</evidence>
<evidence type="ECO:0008006" key="4">
    <source>
        <dbReference type="Google" id="ProtNLM"/>
    </source>
</evidence>
<comment type="caution">
    <text evidence="2">The sequence shown here is derived from an EMBL/GenBank/DDBJ whole genome shotgun (WGS) entry which is preliminary data.</text>
</comment>
<gene>
    <name evidence="2" type="ORF">TNCT_612821</name>
</gene>
<dbReference type="Proteomes" id="UP000887116">
    <property type="component" value="Unassembled WGS sequence"/>
</dbReference>
<keyword evidence="1" id="KW-0732">Signal</keyword>
<sequence length="112" mass="12812">MTGLFLAAVVYYFLQGSDSCCRNENARHMYSDVSDDADSFTDSEGDLSSLYTSCQLCVHDHEMNTASVDFEYDCRSIEDSLLVDERTELLFENRRRSEVYRCPEPCAVHCLP</sequence>
<evidence type="ECO:0000313" key="2">
    <source>
        <dbReference type="EMBL" id="GFR12785.1"/>
    </source>
</evidence>
<proteinExistence type="predicted"/>
<feature type="chain" id="PRO_5036490269" description="Secreted protein" evidence="1">
    <location>
        <begin position="20"/>
        <end position="112"/>
    </location>
</feature>
<dbReference type="OrthoDB" id="6420454at2759"/>